<evidence type="ECO:0000256" key="2">
    <source>
        <dbReference type="SAM" id="Phobius"/>
    </source>
</evidence>
<dbReference type="NCBIfam" id="TIGR03504">
    <property type="entry name" value="FimV_Cterm"/>
    <property type="match status" value="1"/>
</dbReference>
<evidence type="ECO:0000313" key="3">
    <source>
        <dbReference type="EMBL" id="EIJ34919.1"/>
    </source>
</evidence>
<accession>A0A656HI82</accession>
<keyword evidence="4" id="KW-1185">Reference proteome</keyword>
<keyword evidence="2" id="KW-0472">Membrane</keyword>
<dbReference type="AlphaFoldDB" id="A0A656HI82"/>
<dbReference type="OrthoDB" id="5624572at2"/>
<keyword evidence="1" id="KW-0175">Coiled coil</keyword>
<gene>
    <name evidence="3" type="ORF">Thini_2365</name>
</gene>
<feature type="coiled-coil region" evidence="1">
    <location>
        <begin position="118"/>
        <end position="217"/>
    </location>
</feature>
<keyword evidence="2" id="KW-0812">Transmembrane</keyword>
<evidence type="ECO:0000256" key="1">
    <source>
        <dbReference type="SAM" id="Coils"/>
    </source>
</evidence>
<organism evidence="3 4">
    <name type="scientific">Thiothrix nivea (strain ATCC 35100 / DSM 5205 / JP2)</name>
    <dbReference type="NCBI Taxonomy" id="870187"/>
    <lineage>
        <taxon>Bacteria</taxon>
        <taxon>Pseudomonadati</taxon>
        <taxon>Pseudomonadota</taxon>
        <taxon>Gammaproteobacteria</taxon>
        <taxon>Thiotrichales</taxon>
        <taxon>Thiotrichaceae</taxon>
        <taxon>Thiothrix</taxon>
    </lineage>
</organism>
<feature type="transmembrane region" description="Helical" evidence="2">
    <location>
        <begin position="231"/>
        <end position="250"/>
    </location>
</feature>
<keyword evidence="2" id="KW-1133">Transmembrane helix</keyword>
<dbReference type="Gene3D" id="1.20.58.2200">
    <property type="match status" value="1"/>
</dbReference>
<dbReference type="EMBL" id="JH651384">
    <property type="protein sequence ID" value="EIJ34919.1"/>
    <property type="molecule type" value="Genomic_DNA"/>
</dbReference>
<sequence precursor="true">MKKPTPFNKPARMKLIHVLISASVLGISLGGVALAEDKTWEIQSGNSLGKIIASEYPDYGNRKAIMQEILKRNPEAFISNDFNRLVVGKTLKLPAASEIPDLEPPPQPKETNKQASIDEATQAKLKALEAQLAEQKDIISMLEEENAGLQEMVTGFTETKPVTDTGADTEGLQQQLDSTKQELQASQDKVKSLDAQLASLKRENETLHNDLQQIQAAATIAESKDSGSSSLPWVLLGLLALLTVPLIWLLRRKQGSNVPPAPLPASVEPPAAAPVAEAPLAVIPAPQPETVAAPAASPDSPDAGLKLDIARAYLDLRDSEAAADILQDVLMEGGEQQRREAREILSFIT</sequence>
<dbReference type="InterPro" id="IPR020011">
    <property type="entry name" value="FimV_C"/>
</dbReference>
<dbReference type="Gene3D" id="1.10.287.1490">
    <property type="match status" value="1"/>
</dbReference>
<proteinExistence type="predicted"/>
<name>A0A656HI82_THINJ</name>
<protein>
    <submittedName>
        <fullName evidence="3">Motility protein FimV</fullName>
    </submittedName>
</protein>
<evidence type="ECO:0000313" key="4">
    <source>
        <dbReference type="Proteomes" id="UP000005317"/>
    </source>
</evidence>
<reference evidence="4" key="1">
    <citation type="journal article" date="2011" name="Stand. Genomic Sci.">
        <title>Genome sequence of the filamentous, gliding Thiothrix nivea neotype strain (JP2(T)).</title>
        <authorList>
            <person name="Lapidus A."/>
            <person name="Nolan M."/>
            <person name="Lucas S."/>
            <person name="Glavina Del Rio T."/>
            <person name="Tice H."/>
            <person name="Cheng J.F."/>
            <person name="Tapia R."/>
            <person name="Han C."/>
            <person name="Goodwin L."/>
            <person name="Pitluck S."/>
            <person name="Liolios K."/>
            <person name="Pagani I."/>
            <person name="Ivanova N."/>
            <person name="Huntemann M."/>
            <person name="Mavromatis K."/>
            <person name="Mikhailova N."/>
            <person name="Pati A."/>
            <person name="Chen A."/>
            <person name="Palaniappan K."/>
            <person name="Land M."/>
            <person name="Brambilla E.M."/>
            <person name="Rohde M."/>
            <person name="Abt B."/>
            <person name="Verbarg S."/>
            <person name="Goker M."/>
            <person name="Bristow J."/>
            <person name="Eisen J.A."/>
            <person name="Markowitz V."/>
            <person name="Hugenholtz P."/>
            <person name="Kyrpides N.C."/>
            <person name="Klenk H.P."/>
            <person name="Woyke T."/>
        </authorList>
    </citation>
    <scope>NUCLEOTIDE SEQUENCE [LARGE SCALE GENOMIC DNA]</scope>
    <source>
        <strain evidence="4">ATCC 35100 / DSM 5205 / JP2</strain>
    </source>
</reference>
<dbReference type="InterPro" id="IPR038440">
    <property type="entry name" value="FimV_C_sf"/>
</dbReference>
<dbReference type="RefSeq" id="WP_002708837.1">
    <property type="nucleotide sequence ID" value="NZ_JH651384.1"/>
</dbReference>
<dbReference type="Proteomes" id="UP000005317">
    <property type="component" value="Unassembled WGS sequence"/>
</dbReference>